<evidence type="ECO:0000313" key="1">
    <source>
        <dbReference type="EMBL" id="CAA7387187.1"/>
    </source>
</evidence>
<accession>A0A6N4XN16</accession>
<dbReference type="EMBL" id="CACVBY010000027">
    <property type="protein sequence ID" value="CAA7387187.1"/>
    <property type="molecule type" value="Genomic_DNA"/>
</dbReference>
<evidence type="ECO:0000313" key="2">
    <source>
        <dbReference type="Proteomes" id="UP000445309"/>
    </source>
</evidence>
<dbReference type="AlphaFoldDB" id="A0A6N4XN16"/>
<reference evidence="1 2" key="1">
    <citation type="submission" date="2020-01" db="EMBL/GenBank/DDBJ databases">
        <authorList>
            <person name="Rodrigo-Torres L."/>
            <person name="Arahal R. D."/>
            <person name="Lucena T."/>
        </authorList>
    </citation>
    <scope>NUCLEOTIDE SEQUENCE [LARGE SCALE GENOMIC DNA]</scope>
    <source>
        <strain evidence="1 2">CECT 9393</strain>
    </source>
</reference>
<proteinExistence type="predicted"/>
<gene>
    <name evidence="1" type="ORF">CHRY9393_01495</name>
</gene>
<organism evidence="1 2">
    <name type="scientific">Chryseobacterium fistulae</name>
    <dbReference type="NCBI Taxonomy" id="2675058"/>
    <lineage>
        <taxon>Bacteria</taxon>
        <taxon>Pseudomonadati</taxon>
        <taxon>Bacteroidota</taxon>
        <taxon>Flavobacteriia</taxon>
        <taxon>Flavobacteriales</taxon>
        <taxon>Weeksellaceae</taxon>
        <taxon>Chryseobacterium group</taxon>
        <taxon>Chryseobacterium</taxon>
    </lineage>
</organism>
<sequence length="44" mass="5114">MQILPFVNDVFILKKVNDLDQKMKLMKGGRCGNFDESKTKIIKE</sequence>
<name>A0A6N4XN16_9FLAO</name>
<keyword evidence="2" id="KW-1185">Reference proteome</keyword>
<protein>
    <submittedName>
        <fullName evidence="1">Uncharacterized protein</fullName>
    </submittedName>
</protein>
<dbReference type="Proteomes" id="UP000445309">
    <property type="component" value="Unassembled WGS sequence"/>
</dbReference>